<keyword evidence="1" id="KW-0812">Transmembrane</keyword>
<dbReference type="EMBL" id="BJYT01000002">
    <property type="protein sequence ID" value="GEO08207.1"/>
    <property type="molecule type" value="Genomic_DNA"/>
</dbReference>
<dbReference type="AlphaFoldDB" id="A0A512B8R3"/>
<accession>A0A512B8R3</accession>
<proteinExistence type="predicted"/>
<reference evidence="2 3" key="1">
    <citation type="submission" date="2019-07" db="EMBL/GenBank/DDBJ databases">
        <title>Whole genome shotgun sequence of Segetibacter aerophilus NBRC 106135.</title>
        <authorList>
            <person name="Hosoyama A."/>
            <person name="Uohara A."/>
            <person name="Ohji S."/>
            <person name="Ichikawa N."/>
        </authorList>
    </citation>
    <scope>NUCLEOTIDE SEQUENCE [LARGE SCALE GENOMIC DNA]</scope>
    <source>
        <strain evidence="2 3">NBRC 106135</strain>
    </source>
</reference>
<sequence length="170" mass="19329">MNMLWLFCWLNEWLGLSVIVIVLLLICLCVLTVRLRLELDDDPVQIIFFVWWPITVYLGWIMVATIACVAAWLVSIGFQGGFVAPETWTITMIVIATALFLYLIRKRNLREASLVGVWAFIAIAIKQWQVHQTISITAITASIVLLVAATIHGYKNRETSPVAKLQRGEW</sequence>
<feature type="transmembrane region" description="Helical" evidence="1">
    <location>
        <begin position="13"/>
        <end position="35"/>
    </location>
</feature>
<comment type="caution">
    <text evidence="2">The sequence shown here is derived from an EMBL/GenBank/DDBJ whole genome shotgun (WGS) entry which is preliminary data.</text>
</comment>
<protein>
    <recommendedName>
        <fullName evidence="4">DUF2157 domain-containing protein</fullName>
    </recommendedName>
</protein>
<feature type="transmembrane region" description="Helical" evidence="1">
    <location>
        <begin position="87"/>
        <end position="104"/>
    </location>
</feature>
<feature type="transmembrane region" description="Helical" evidence="1">
    <location>
        <begin position="47"/>
        <end position="75"/>
    </location>
</feature>
<evidence type="ECO:0008006" key="4">
    <source>
        <dbReference type="Google" id="ProtNLM"/>
    </source>
</evidence>
<evidence type="ECO:0000313" key="2">
    <source>
        <dbReference type="EMBL" id="GEO08207.1"/>
    </source>
</evidence>
<evidence type="ECO:0000313" key="3">
    <source>
        <dbReference type="Proteomes" id="UP000321513"/>
    </source>
</evidence>
<gene>
    <name evidence="2" type="ORF">SAE01_07030</name>
</gene>
<dbReference type="Proteomes" id="UP000321513">
    <property type="component" value="Unassembled WGS sequence"/>
</dbReference>
<feature type="transmembrane region" description="Helical" evidence="1">
    <location>
        <begin position="111"/>
        <end position="128"/>
    </location>
</feature>
<organism evidence="2 3">
    <name type="scientific">Segetibacter aerophilus</name>
    <dbReference type="NCBI Taxonomy" id="670293"/>
    <lineage>
        <taxon>Bacteria</taxon>
        <taxon>Pseudomonadati</taxon>
        <taxon>Bacteroidota</taxon>
        <taxon>Chitinophagia</taxon>
        <taxon>Chitinophagales</taxon>
        <taxon>Chitinophagaceae</taxon>
        <taxon>Segetibacter</taxon>
    </lineage>
</organism>
<keyword evidence="1" id="KW-0472">Membrane</keyword>
<feature type="transmembrane region" description="Helical" evidence="1">
    <location>
        <begin position="134"/>
        <end position="154"/>
    </location>
</feature>
<keyword evidence="1" id="KW-1133">Transmembrane helix</keyword>
<evidence type="ECO:0000256" key="1">
    <source>
        <dbReference type="SAM" id="Phobius"/>
    </source>
</evidence>
<name>A0A512B8R3_9BACT</name>
<keyword evidence="3" id="KW-1185">Reference proteome</keyword>